<accession>K1RZJ1</accession>
<evidence type="ECO:0000259" key="1">
    <source>
        <dbReference type="Pfam" id="PF07715"/>
    </source>
</evidence>
<reference evidence="2" key="1">
    <citation type="journal article" date="2013" name="Environ. Microbiol.">
        <title>Microbiota from the distal guts of lean and obese adolescents exhibit partial functional redundancy besides clear differences in community structure.</title>
        <authorList>
            <person name="Ferrer M."/>
            <person name="Ruiz A."/>
            <person name="Lanza F."/>
            <person name="Haange S.B."/>
            <person name="Oberbach A."/>
            <person name="Till H."/>
            <person name="Bargiela R."/>
            <person name="Campoy C."/>
            <person name="Segura M.T."/>
            <person name="Richter M."/>
            <person name="von Bergen M."/>
            <person name="Seifert J."/>
            <person name="Suarez A."/>
        </authorList>
    </citation>
    <scope>NUCLEOTIDE SEQUENCE</scope>
</reference>
<dbReference type="AlphaFoldDB" id="K1RZJ1"/>
<dbReference type="Pfam" id="PF07715">
    <property type="entry name" value="Plug"/>
    <property type="match status" value="1"/>
</dbReference>
<feature type="domain" description="TonB-dependent receptor plug" evidence="1">
    <location>
        <begin position="90"/>
        <end position="146"/>
    </location>
</feature>
<name>K1RZJ1_9ZZZZ</name>
<sequence>MEHIQAKQVHPGGRWRRWNRKGWSAFASMHRSVTIGVLTVGMSILQLGVQTATAQNADTTAVLRTLQIEEVGISGSQTSPTRNAQSHTPLFDRKSLYAEPVQTLESALRLSPSVDIRERGAKGAQADISVRGGSFDQTMVLLNGIDF</sequence>
<dbReference type="SUPFAM" id="SSF56935">
    <property type="entry name" value="Porins"/>
    <property type="match status" value="1"/>
</dbReference>
<proteinExistence type="predicted"/>
<comment type="caution">
    <text evidence="2">The sequence shown here is derived from an EMBL/GenBank/DDBJ whole genome shotgun (WGS) entry which is preliminary data.</text>
</comment>
<keyword evidence="2" id="KW-0675">Receptor</keyword>
<dbReference type="Gene3D" id="2.170.130.10">
    <property type="entry name" value="TonB-dependent receptor, plug domain"/>
    <property type="match status" value="1"/>
</dbReference>
<protein>
    <submittedName>
        <fullName evidence="2">Outer membrane receptor for transport of vitamin B</fullName>
    </submittedName>
</protein>
<dbReference type="InterPro" id="IPR012910">
    <property type="entry name" value="Plug_dom"/>
</dbReference>
<dbReference type="InterPro" id="IPR037066">
    <property type="entry name" value="Plug_dom_sf"/>
</dbReference>
<feature type="non-terminal residue" evidence="2">
    <location>
        <position position="147"/>
    </location>
</feature>
<gene>
    <name evidence="2" type="ORF">OBE_12320</name>
</gene>
<dbReference type="EMBL" id="AJWZ01008486">
    <property type="protein sequence ID" value="EKC53977.1"/>
    <property type="molecule type" value="Genomic_DNA"/>
</dbReference>
<organism evidence="2">
    <name type="scientific">human gut metagenome</name>
    <dbReference type="NCBI Taxonomy" id="408170"/>
    <lineage>
        <taxon>unclassified sequences</taxon>
        <taxon>metagenomes</taxon>
        <taxon>organismal metagenomes</taxon>
    </lineage>
</organism>
<evidence type="ECO:0000313" key="2">
    <source>
        <dbReference type="EMBL" id="EKC53977.1"/>
    </source>
</evidence>